<proteinExistence type="predicted"/>
<feature type="compositionally biased region" description="Basic and acidic residues" evidence="1">
    <location>
        <begin position="58"/>
        <end position="73"/>
    </location>
</feature>
<comment type="caution">
    <text evidence="2">The sequence shown here is derived from an EMBL/GenBank/DDBJ whole genome shotgun (WGS) entry which is preliminary data.</text>
</comment>
<dbReference type="GO" id="GO:0000340">
    <property type="term" value="F:RNA 7-methylguanosine cap binding"/>
    <property type="evidence" value="ECO:0007669"/>
    <property type="project" value="InterPro"/>
</dbReference>
<organism evidence="2 3">
    <name type="scientific">Effrenium voratum</name>
    <dbReference type="NCBI Taxonomy" id="2562239"/>
    <lineage>
        <taxon>Eukaryota</taxon>
        <taxon>Sar</taxon>
        <taxon>Alveolata</taxon>
        <taxon>Dinophyceae</taxon>
        <taxon>Suessiales</taxon>
        <taxon>Symbiodiniaceae</taxon>
        <taxon>Effrenium</taxon>
    </lineage>
</organism>
<reference evidence="2" key="1">
    <citation type="submission" date="2023-08" db="EMBL/GenBank/DDBJ databases">
        <authorList>
            <person name="Chen Y."/>
            <person name="Shah S."/>
            <person name="Dougan E. K."/>
            <person name="Thang M."/>
            <person name="Chan C."/>
        </authorList>
    </citation>
    <scope>NUCLEOTIDE SEQUENCE</scope>
</reference>
<keyword evidence="3" id="KW-1185">Reference proteome</keyword>
<dbReference type="Proteomes" id="UP001178507">
    <property type="component" value="Unassembled WGS sequence"/>
</dbReference>
<feature type="region of interest" description="Disordered" evidence="1">
    <location>
        <begin position="287"/>
        <end position="423"/>
    </location>
</feature>
<feature type="compositionally biased region" description="Basic and acidic residues" evidence="1">
    <location>
        <begin position="36"/>
        <end position="50"/>
    </location>
</feature>
<evidence type="ECO:0000256" key="1">
    <source>
        <dbReference type="SAM" id="MobiDB-lite"/>
    </source>
</evidence>
<name>A0AA36JTT0_9DINO</name>
<accession>A0AA36JTT0</accession>
<evidence type="ECO:0000313" key="2">
    <source>
        <dbReference type="EMBL" id="CAJ1411298.1"/>
    </source>
</evidence>
<gene>
    <name evidence="2" type="ORF">EVOR1521_LOCUS31907</name>
</gene>
<feature type="compositionally biased region" description="Acidic residues" evidence="1">
    <location>
        <begin position="25"/>
        <end position="35"/>
    </location>
</feature>
<evidence type="ECO:0000313" key="3">
    <source>
        <dbReference type="Proteomes" id="UP001178507"/>
    </source>
</evidence>
<protein>
    <submittedName>
        <fullName evidence="2">Uncharacterized protein</fullName>
    </submittedName>
</protein>
<dbReference type="InterPro" id="IPR019416">
    <property type="entry name" value="NCBP3"/>
</dbReference>
<dbReference type="AlphaFoldDB" id="A0AA36JTT0"/>
<dbReference type="GO" id="GO:0003729">
    <property type="term" value="F:mRNA binding"/>
    <property type="evidence" value="ECO:0007669"/>
    <property type="project" value="InterPro"/>
</dbReference>
<feature type="compositionally biased region" description="Low complexity" evidence="1">
    <location>
        <begin position="409"/>
        <end position="423"/>
    </location>
</feature>
<dbReference type="Pfam" id="PF10309">
    <property type="entry name" value="NCBP3"/>
    <property type="match status" value="1"/>
</dbReference>
<feature type="compositionally biased region" description="Basic and acidic residues" evidence="1">
    <location>
        <begin position="296"/>
        <end position="361"/>
    </location>
</feature>
<dbReference type="EMBL" id="CAUJNA010003867">
    <property type="protein sequence ID" value="CAJ1411298.1"/>
    <property type="molecule type" value="Genomic_DNA"/>
</dbReference>
<feature type="region of interest" description="Disordered" evidence="1">
    <location>
        <begin position="1"/>
        <end position="75"/>
    </location>
</feature>
<sequence>MPAGPPADVKTEIEDAADANKTQDADEELPDFGGDEETKAEGQEAEHGVAGREGLQPEAKEEPDERAKGEPRPDAILVSGVQRLTRKHLAEVFASKRLPNFQRVEWIADDKCMCIFADAQATSKSLSSCLEGFEAGAHPGPGLWRASRGMIEFRQATVLDVPSANFKRQHRAGRQVRDYRFWEAAKDIDKGILDSLEQQGTKRPAPSGEDAIAAAVPADQLEAPRKRRKVQVEEEEVPDILQQMAQKDKEIMALKEEVQEPAASGEAEAVAAVSDVVPQEKWEDSWFAQQAKTAGRRTEAWGRHAQADDLQPREDFDRRKEPGERRRDVRRGDRDWRHDQFHEMLDRGPGWGHDDRRDEGRARKRRGEAHHRGTEPATGQPGPASGSVWEADENERRKRQKRMDRFSKAAPAAATDTAGDQDR</sequence>